<organism evidence="3">
    <name type="scientific">Enterobius vermicularis</name>
    <name type="common">Human pinworm</name>
    <dbReference type="NCBI Taxonomy" id="51028"/>
    <lineage>
        <taxon>Eukaryota</taxon>
        <taxon>Metazoa</taxon>
        <taxon>Ecdysozoa</taxon>
        <taxon>Nematoda</taxon>
        <taxon>Chromadorea</taxon>
        <taxon>Rhabditida</taxon>
        <taxon>Spirurina</taxon>
        <taxon>Oxyuridomorpha</taxon>
        <taxon>Oxyuroidea</taxon>
        <taxon>Oxyuridae</taxon>
        <taxon>Enterobius</taxon>
    </lineage>
</organism>
<dbReference type="GO" id="GO:0000139">
    <property type="term" value="C:Golgi membrane"/>
    <property type="evidence" value="ECO:0007669"/>
    <property type="project" value="InterPro"/>
</dbReference>
<sequence>MLKLKKIYLMLVEDDAAVIPDFIPLVTSVIKQMNRKTNIDYVKLFHPVHLRGIPYYFQLFLFERFTFQCFRSILNLKYQFAVYFKLFFADIRYSITNSAYLVAPESCCTVAVLYRTFSLPKMLHYFKNLKTNGLPKDDLLDASPFEGRMTDTNLMVHIGYYSAIRNKIVVLDTLKRHISATNFNSAEVLQQAI</sequence>
<dbReference type="InterPro" id="IPR029675">
    <property type="entry name" value="PGAP4"/>
</dbReference>
<dbReference type="GO" id="GO:0016757">
    <property type="term" value="F:glycosyltransferase activity"/>
    <property type="evidence" value="ECO:0007669"/>
    <property type="project" value="InterPro"/>
</dbReference>
<dbReference type="EMBL" id="UXUI01011121">
    <property type="protein sequence ID" value="VDD95962.1"/>
    <property type="molecule type" value="Genomic_DNA"/>
</dbReference>
<dbReference type="GO" id="GO:0006506">
    <property type="term" value="P:GPI anchor biosynthetic process"/>
    <property type="evidence" value="ECO:0007669"/>
    <property type="project" value="InterPro"/>
</dbReference>
<name>A0A0N4VKL7_ENTVE</name>
<evidence type="ECO:0000313" key="2">
    <source>
        <dbReference type="Proteomes" id="UP000274131"/>
    </source>
</evidence>
<proteinExistence type="predicted"/>
<accession>A0A0N4VKL7</accession>
<evidence type="ECO:0000313" key="3">
    <source>
        <dbReference type="WBParaSite" id="EVEC_0001140501-mRNA-1"/>
    </source>
</evidence>
<keyword evidence="2" id="KW-1185">Reference proteome</keyword>
<dbReference type="PANTHER" id="PTHR31410:SF1">
    <property type="entry name" value="POST-GPI ATTACHMENT TO PROTEINS FACTOR 4"/>
    <property type="match status" value="1"/>
</dbReference>
<protein>
    <submittedName>
        <fullName evidence="3">Glycosyltransferase family 92 protein</fullName>
    </submittedName>
</protein>
<dbReference type="WBParaSite" id="EVEC_0001140501-mRNA-1">
    <property type="protein sequence ID" value="EVEC_0001140501-mRNA-1"/>
    <property type="gene ID" value="EVEC_0001140501"/>
</dbReference>
<gene>
    <name evidence="1" type="ORF">EVEC_LOCUS10713</name>
</gene>
<reference evidence="3" key="1">
    <citation type="submission" date="2017-02" db="UniProtKB">
        <authorList>
            <consortium name="WormBaseParasite"/>
        </authorList>
    </citation>
    <scope>IDENTIFICATION</scope>
</reference>
<reference evidence="1 2" key="2">
    <citation type="submission" date="2018-10" db="EMBL/GenBank/DDBJ databases">
        <authorList>
            <consortium name="Pathogen Informatics"/>
        </authorList>
    </citation>
    <scope>NUCLEOTIDE SEQUENCE [LARGE SCALE GENOMIC DNA]</scope>
</reference>
<dbReference type="AlphaFoldDB" id="A0A0N4VKL7"/>
<evidence type="ECO:0000313" key="1">
    <source>
        <dbReference type="EMBL" id="VDD95962.1"/>
    </source>
</evidence>
<dbReference type="Proteomes" id="UP000274131">
    <property type="component" value="Unassembled WGS sequence"/>
</dbReference>
<dbReference type="OrthoDB" id="2016523at2759"/>
<dbReference type="PANTHER" id="PTHR31410">
    <property type="entry name" value="TRANSMEMBRANE PROTEIN 246"/>
    <property type="match status" value="1"/>
</dbReference>